<name>A0A0R3Q2Y9_9BILA</name>
<dbReference type="AlphaFoldDB" id="A0A0R3Q2Y9"/>
<evidence type="ECO:0000256" key="1">
    <source>
        <dbReference type="SAM" id="Coils"/>
    </source>
</evidence>
<gene>
    <name evidence="2" type="ORF">BTMF_LOCUS21</name>
</gene>
<protein>
    <submittedName>
        <fullName evidence="4">Minor tail protein</fullName>
    </submittedName>
</protein>
<dbReference type="Proteomes" id="UP000280834">
    <property type="component" value="Unassembled WGS sequence"/>
</dbReference>
<proteinExistence type="predicted"/>
<reference evidence="4" key="1">
    <citation type="submission" date="2017-02" db="UniProtKB">
        <authorList>
            <consortium name="WormBaseParasite"/>
        </authorList>
    </citation>
    <scope>IDENTIFICATION</scope>
</reference>
<accession>A0A0R3Q2Y9</accession>
<keyword evidence="1" id="KW-0175">Coiled coil</keyword>
<feature type="coiled-coil region" evidence="1">
    <location>
        <begin position="295"/>
        <end position="322"/>
    </location>
</feature>
<organism evidence="4">
    <name type="scientific">Brugia timori</name>
    <dbReference type="NCBI Taxonomy" id="42155"/>
    <lineage>
        <taxon>Eukaryota</taxon>
        <taxon>Metazoa</taxon>
        <taxon>Ecdysozoa</taxon>
        <taxon>Nematoda</taxon>
        <taxon>Chromadorea</taxon>
        <taxon>Rhabditida</taxon>
        <taxon>Spirurina</taxon>
        <taxon>Spiruromorpha</taxon>
        <taxon>Filarioidea</taxon>
        <taxon>Onchocercidae</taxon>
        <taxon>Brugia</taxon>
    </lineage>
</organism>
<dbReference type="EMBL" id="UZAG01000001">
    <property type="protein sequence ID" value="VDO06515.1"/>
    <property type="molecule type" value="Genomic_DNA"/>
</dbReference>
<keyword evidence="3" id="KW-1185">Reference proteome</keyword>
<evidence type="ECO:0000313" key="4">
    <source>
        <dbReference type="WBParaSite" id="BTMF_0000033001-mRNA-1"/>
    </source>
</evidence>
<dbReference type="WBParaSite" id="BTMF_0000033001-mRNA-1">
    <property type="protein sequence ID" value="BTMF_0000033001-mRNA-1"/>
    <property type="gene ID" value="BTMF_0000033001"/>
</dbReference>
<dbReference type="Gene3D" id="2.60.120.260">
    <property type="entry name" value="Galactose-binding domain-like"/>
    <property type="match status" value="1"/>
</dbReference>
<sequence>MFRDSNRLINGDMRIDQRNNGGSVTVTSGSPYTVDRWTAGMSGANGTAQRVASGLLGIPNALQITGAAGTTTAWVGQKIEAQNAAQLVGQYVTVSFWASSSNQSGLTMNLKYANSADNFGAMTLIESRSTAVTSTLTRYTLTTSVVIPAGAANGLYLELATQGNLSTGNVILTGVQLETGVTAGAYQPRSYGSELILCQRYYEKSGANVGATWTANDGTASGGSHPTANYRALIQFRVTKRAAPTFTPYDQTGAAGKISYYVASWNDAGTLAVSAATTAGAYVGHNVASPAGEALAKAQVDIGRLETEVSHLTDAVKELRASNAAVTKALVDIQRTLDEARGGWRTLMFVGGAAASMGGGNAFRLIFGEIVAYLNKKQDHQLELERLKIQDDIESAQHVRTMESLKLQNDLGIKVIQVQRDADLDRIDGTAWSQAVADVGKQTGILFLDYWNGSVRPLLATLAILVVVAEVVRNGFILSDWDKELVGAILGIYVADRSLARRGK</sequence>
<reference evidence="2 3" key="2">
    <citation type="submission" date="2018-11" db="EMBL/GenBank/DDBJ databases">
        <authorList>
            <consortium name="Pathogen Informatics"/>
        </authorList>
    </citation>
    <scope>NUCLEOTIDE SEQUENCE [LARGE SCALE GENOMIC DNA]</scope>
</reference>
<evidence type="ECO:0000313" key="3">
    <source>
        <dbReference type="Proteomes" id="UP000280834"/>
    </source>
</evidence>
<evidence type="ECO:0000313" key="2">
    <source>
        <dbReference type="EMBL" id="VDO06515.1"/>
    </source>
</evidence>